<organism evidence="1 2">
    <name type="scientific">Rhabditophanes sp. KR3021</name>
    <dbReference type="NCBI Taxonomy" id="114890"/>
    <lineage>
        <taxon>Eukaryota</taxon>
        <taxon>Metazoa</taxon>
        <taxon>Ecdysozoa</taxon>
        <taxon>Nematoda</taxon>
        <taxon>Chromadorea</taxon>
        <taxon>Rhabditida</taxon>
        <taxon>Tylenchina</taxon>
        <taxon>Panagrolaimomorpha</taxon>
        <taxon>Strongyloidoidea</taxon>
        <taxon>Alloionematidae</taxon>
        <taxon>Rhabditophanes</taxon>
    </lineage>
</organism>
<name>A0AC35TMD4_9BILA</name>
<dbReference type="WBParaSite" id="RSKR_0000212300.1">
    <property type="protein sequence ID" value="RSKR_0000212300.1"/>
    <property type="gene ID" value="RSKR_0000212300"/>
</dbReference>
<dbReference type="Proteomes" id="UP000095286">
    <property type="component" value="Unplaced"/>
</dbReference>
<accession>A0AC35TMD4</accession>
<sequence length="124" mass="13796">MLEPPFRKTRNSISSKKSNTCFEPTLLSPNVTVPMEVDTERCLIIASPHSTNLAFGIATDELLNMFDNKAIEIVDQYMAHLLCESSDIGRIKNHKKLINLGDKTLAVKIKNQVDQLKVNKGGKA</sequence>
<evidence type="ECO:0000313" key="2">
    <source>
        <dbReference type="WBParaSite" id="RSKR_0000212300.1"/>
    </source>
</evidence>
<proteinExistence type="predicted"/>
<reference evidence="2" key="1">
    <citation type="submission" date="2016-11" db="UniProtKB">
        <authorList>
            <consortium name="WormBaseParasite"/>
        </authorList>
    </citation>
    <scope>IDENTIFICATION</scope>
    <source>
        <strain evidence="2">KR3021</strain>
    </source>
</reference>
<protein>
    <submittedName>
        <fullName evidence="2">DUF674 family protein</fullName>
    </submittedName>
</protein>
<evidence type="ECO:0000313" key="1">
    <source>
        <dbReference type="Proteomes" id="UP000095286"/>
    </source>
</evidence>